<accession>A0ABW3FTK3</accession>
<protein>
    <submittedName>
        <fullName evidence="2">MarR family winged helix-turn-helix transcriptional regulator</fullName>
    </submittedName>
</protein>
<reference evidence="3" key="1">
    <citation type="journal article" date="2019" name="Int. J. Syst. Evol. Microbiol.">
        <title>The Global Catalogue of Microorganisms (GCM) 10K type strain sequencing project: providing services to taxonomists for standard genome sequencing and annotation.</title>
        <authorList>
            <consortium name="The Broad Institute Genomics Platform"/>
            <consortium name="The Broad Institute Genome Sequencing Center for Infectious Disease"/>
            <person name="Wu L."/>
            <person name="Ma J."/>
        </authorList>
    </citation>
    <scope>NUCLEOTIDE SEQUENCE [LARGE SCALE GENOMIC DNA]</scope>
    <source>
        <strain evidence="3">CCUG 56401</strain>
    </source>
</reference>
<gene>
    <name evidence="2" type="ORF">ACFQ16_18180</name>
</gene>
<sequence length="144" mass="16030">MHVAAELGRLLGPLRRALLRRTREAADLPDLPEAQIQLLRVLQAQQPLGTREVADRLRLAPSTVSNLVRTMTGNGLVLRRVSERDLRSTELAATDHALQLLRRYDAASDATMQEALDDLGPDDRRAVVDALPALRKLVESLEKR</sequence>
<dbReference type="SMART" id="SM00347">
    <property type="entry name" value="HTH_MARR"/>
    <property type="match status" value="1"/>
</dbReference>
<evidence type="ECO:0000313" key="2">
    <source>
        <dbReference type="EMBL" id="MFD0921677.1"/>
    </source>
</evidence>
<dbReference type="PROSITE" id="PS50995">
    <property type="entry name" value="HTH_MARR_2"/>
    <property type="match status" value="1"/>
</dbReference>
<dbReference type="Pfam" id="PF01047">
    <property type="entry name" value="MarR"/>
    <property type="match status" value="1"/>
</dbReference>
<proteinExistence type="predicted"/>
<dbReference type="Gene3D" id="1.10.10.10">
    <property type="entry name" value="Winged helix-like DNA-binding domain superfamily/Winged helix DNA-binding domain"/>
    <property type="match status" value="1"/>
</dbReference>
<dbReference type="PANTHER" id="PTHR33164:SF57">
    <property type="entry name" value="MARR-FAMILY TRANSCRIPTIONAL REGULATOR"/>
    <property type="match status" value="1"/>
</dbReference>
<organism evidence="2 3">
    <name type="scientific">Saccharopolyspora rosea</name>
    <dbReference type="NCBI Taxonomy" id="524884"/>
    <lineage>
        <taxon>Bacteria</taxon>
        <taxon>Bacillati</taxon>
        <taxon>Actinomycetota</taxon>
        <taxon>Actinomycetes</taxon>
        <taxon>Pseudonocardiales</taxon>
        <taxon>Pseudonocardiaceae</taxon>
        <taxon>Saccharopolyspora</taxon>
    </lineage>
</organism>
<dbReference type="EMBL" id="JBHTIW010000014">
    <property type="protein sequence ID" value="MFD0921677.1"/>
    <property type="molecule type" value="Genomic_DNA"/>
</dbReference>
<dbReference type="InterPro" id="IPR036388">
    <property type="entry name" value="WH-like_DNA-bd_sf"/>
</dbReference>
<dbReference type="Proteomes" id="UP001597018">
    <property type="component" value="Unassembled WGS sequence"/>
</dbReference>
<evidence type="ECO:0000313" key="3">
    <source>
        <dbReference type="Proteomes" id="UP001597018"/>
    </source>
</evidence>
<comment type="caution">
    <text evidence="2">The sequence shown here is derived from an EMBL/GenBank/DDBJ whole genome shotgun (WGS) entry which is preliminary data.</text>
</comment>
<dbReference type="RefSeq" id="WP_263246978.1">
    <property type="nucleotide sequence ID" value="NZ_BAABLT010000006.1"/>
</dbReference>
<keyword evidence="3" id="KW-1185">Reference proteome</keyword>
<name>A0ABW3FTK3_9PSEU</name>
<dbReference type="InterPro" id="IPR036390">
    <property type="entry name" value="WH_DNA-bd_sf"/>
</dbReference>
<dbReference type="SUPFAM" id="SSF46785">
    <property type="entry name" value="Winged helix' DNA-binding domain"/>
    <property type="match status" value="1"/>
</dbReference>
<feature type="domain" description="HTH marR-type" evidence="1">
    <location>
        <begin position="4"/>
        <end position="143"/>
    </location>
</feature>
<dbReference type="PANTHER" id="PTHR33164">
    <property type="entry name" value="TRANSCRIPTIONAL REGULATOR, MARR FAMILY"/>
    <property type="match status" value="1"/>
</dbReference>
<evidence type="ECO:0000259" key="1">
    <source>
        <dbReference type="PROSITE" id="PS50995"/>
    </source>
</evidence>
<dbReference type="InterPro" id="IPR000835">
    <property type="entry name" value="HTH_MarR-typ"/>
</dbReference>
<dbReference type="InterPro" id="IPR039422">
    <property type="entry name" value="MarR/SlyA-like"/>
</dbReference>